<dbReference type="Proteomes" id="UP000722459">
    <property type="component" value="Unassembled WGS sequence"/>
</dbReference>
<evidence type="ECO:0000313" key="4">
    <source>
        <dbReference type="Proteomes" id="UP000722459"/>
    </source>
</evidence>
<keyword evidence="1 3" id="KW-0689">Ribosomal protein</keyword>
<dbReference type="InterPro" id="IPR020568">
    <property type="entry name" value="Ribosomal_Su5_D2-typ_SF"/>
</dbReference>
<dbReference type="Pfam" id="PF00380">
    <property type="entry name" value="Ribosomal_S9"/>
    <property type="match status" value="1"/>
</dbReference>
<proteinExistence type="predicted"/>
<evidence type="ECO:0000256" key="2">
    <source>
        <dbReference type="ARBA" id="ARBA00023274"/>
    </source>
</evidence>
<dbReference type="GO" id="GO:0022627">
    <property type="term" value="C:cytosolic small ribosomal subunit"/>
    <property type="evidence" value="ECO:0007669"/>
    <property type="project" value="TreeGrafter"/>
</dbReference>
<evidence type="ECO:0000256" key="1">
    <source>
        <dbReference type="ARBA" id="ARBA00022980"/>
    </source>
</evidence>
<dbReference type="AlphaFoldDB" id="A0A8T5GF51"/>
<reference evidence="3" key="1">
    <citation type="journal article" date="2021" name="ISME J.">
        <title>Mercury methylation by metabolically versatile and cosmopolitan marine bacteria.</title>
        <authorList>
            <person name="Lin H."/>
            <person name="Ascher D.B."/>
            <person name="Myung Y."/>
            <person name="Lamborg C.H."/>
            <person name="Hallam S.J."/>
            <person name="Gionfriddo C.M."/>
            <person name="Holt K.E."/>
            <person name="Moreau J.W."/>
        </authorList>
    </citation>
    <scope>NUCLEOTIDE SEQUENCE</scope>
    <source>
        <strain evidence="3">SI075_bin30</strain>
    </source>
</reference>
<comment type="caution">
    <text evidence="3">The sequence shown here is derived from an EMBL/GenBank/DDBJ whole genome shotgun (WGS) entry which is preliminary data.</text>
</comment>
<organism evidence="3 4">
    <name type="scientific">Candidatus Iainarchaeum sp</name>
    <dbReference type="NCBI Taxonomy" id="3101447"/>
    <lineage>
        <taxon>Archaea</taxon>
        <taxon>Candidatus Iainarchaeota</taxon>
        <taxon>Candidatus Iainarchaeia</taxon>
        <taxon>Candidatus Iainarchaeales</taxon>
        <taxon>Candidatus Iainarchaeaceae</taxon>
        <taxon>Candidatus Iainarchaeum</taxon>
    </lineage>
</organism>
<dbReference type="SUPFAM" id="SSF54211">
    <property type="entry name" value="Ribosomal protein S5 domain 2-like"/>
    <property type="match status" value="1"/>
</dbReference>
<dbReference type="InterPro" id="IPR000754">
    <property type="entry name" value="Ribosomal_uS9"/>
</dbReference>
<dbReference type="Gene3D" id="3.30.230.10">
    <property type="match status" value="1"/>
</dbReference>
<accession>A0A8T5GF51</accession>
<keyword evidence="2" id="KW-0687">Ribonucleoprotein</keyword>
<evidence type="ECO:0000313" key="3">
    <source>
        <dbReference type="EMBL" id="MBT4870601.1"/>
    </source>
</evidence>
<dbReference type="GO" id="GO:0003735">
    <property type="term" value="F:structural constituent of ribosome"/>
    <property type="evidence" value="ECO:0007669"/>
    <property type="project" value="InterPro"/>
</dbReference>
<dbReference type="GO" id="GO:0000462">
    <property type="term" value="P:maturation of SSU-rRNA from tricistronic rRNA transcript (SSU-rRNA, 5.8S rRNA, LSU-rRNA)"/>
    <property type="evidence" value="ECO:0007669"/>
    <property type="project" value="TreeGrafter"/>
</dbReference>
<dbReference type="EMBL" id="JABJNZ010000046">
    <property type="protein sequence ID" value="MBT4870601.1"/>
    <property type="molecule type" value="Genomic_DNA"/>
</dbReference>
<gene>
    <name evidence="3" type="primary">rpsI</name>
    <name evidence="3" type="ORF">HON47_03440</name>
</gene>
<protein>
    <submittedName>
        <fullName evidence="3">30S ribosomal protein S9</fullName>
    </submittedName>
</protein>
<dbReference type="PANTHER" id="PTHR21569">
    <property type="entry name" value="RIBOSOMAL PROTEIN S9"/>
    <property type="match status" value="1"/>
</dbReference>
<dbReference type="GO" id="GO:0003723">
    <property type="term" value="F:RNA binding"/>
    <property type="evidence" value="ECO:0007669"/>
    <property type="project" value="TreeGrafter"/>
</dbReference>
<dbReference type="PANTHER" id="PTHR21569:SF16">
    <property type="entry name" value="RIBOSOMAL PROTEIN S16"/>
    <property type="match status" value="1"/>
</dbReference>
<dbReference type="InterPro" id="IPR014721">
    <property type="entry name" value="Ribsml_uS5_D2-typ_fold_subgr"/>
</dbReference>
<dbReference type="GO" id="GO:0006412">
    <property type="term" value="P:translation"/>
    <property type="evidence" value="ECO:0007669"/>
    <property type="project" value="InterPro"/>
</dbReference>
<name>A0A8T5GF51_9ARCH</name>
<sequence length="128" mass="14153">MIVRAKKKRAVARAVIKKGKGIVKINHINLDVYATGHVKNLISEPLILAEDVAGEYDININVKGSGFMSQAGAIRSAIAKSIVRAKGKKYKELFLAYDRNLLVDDVRQVETKKPLGPKARARKQSSKR</sequence>